<comment type="caution">
    <text evidence="3">The sequence shown here is derived from an EMBL/GenBank/DDBJ whole genome shotgun (WGS) entry which is preliminary data.</text>
</comment>
<feature type="transmembrane region" description="Helical" evidence="1">
    <location>
        <begin position="89"/>
        <end position="111"/>
    </location>
</feature>
<accession>A0ABU0HWS3</accession>
<name>A0ABU0HWS3_9HYPH</name>
<dbReference type="EMBL" id="JAUSVP010000003">
    <property type="protein sequence ID" value="MDQ0446746.1"/>
    <property type="molecule type" value="Genomic_DNA"/>
</dbReference>
<feature type="domain" description="DUF6460" evidence="2">
    <location>
        <begin position="86"/>
        <end position="112"/>
    </location>
</feature>
<reference evidence="3 4" key="1">
    <citation type="submission" date="2023-07" db="EMBL/GenBank/DDBJ databases">
        <title>Genomic Encyclopedia of Type Strains, Phase IV (KMG-IV): sequencing the most valuable type-strain genomes for metagenomic binning, comparative biology and taxonomic classification.</title>
        <authorList>
            <person name="Goeker M."/>
        </authorList>
    </citation>
    <scope>NUCLEOTIDE SEQUENCE [LARGE SCALE GENOMIC DNA]</scope>
    <source>
        <strain evidence="3 4">DSM 19013</strain>
    </source>
</reference>
<keyword evidence="4" id="KW-1185">Reference proteome</keyword>
<dbReference type="Pfam" id="PF20061">
    <property type="entry name" value="DUF6460"/>
    <property type="match status" value="1"/>
</dbReference>
<proteinExistence type="predicted"/>
<protein>
    <recommendedName>
        <fullName evidence="2">DUF6460 domain-containing protein</fullName>
    </recommendedName>
</protein>
<evidence type="ECO:0000256" key="1">
    <source>
        <dbReference type="SAM" id="Phobius"/>
    </source>
</evidence>
<dbReference type="InterPro" id="IPR045594">
    <property type="entry name" value="DUF6460"/>
</dbReference>
<keyword evidence="1" id="KW-0812">Transmembrane</keyword>
<evidence type="ECO:0000313" key="4">
    <source>
        <dbReference type="Proteomes" id="UP001231124"/>
    </source>
</evidence>
<evidence type="ECO:0000259" key="2">
    <source>
        <dbReference type="Pfam" id="PF20061"/>
    </source>
</evidence>
<keyword evidence="1" id="KW-0472">Membrane</keyword>
<gene>
    <name evidence="3" type="ORF">QO012_001237</name>
</gene>
<sequence length="114" mass="12327">MLLDHDRRRAGAEPGETPYAAYQAPRGSSALRRFLGGSPAGVFVRLLFLSVLVGAFMSMLGVTPGLLFWRVVDSVQDLVHLAATQLHDVTGWIVAGAVVVVPLWLIARLFAVSR</sequence>
<organism evidence="3 4">
    <name type="scientific">Methylobacterium aerolatum</name>
    <dbReference type="NCBI Taxonomy" id="418708"/>
    <lineage>
        <taxon>Bacteria</taxon>
        <taxon>Pseudomonadati</taxon>
        <taxon>Pseudomonadota</taxon>
        <taxon>Alphaproteobacteria</taxon>
        <taxon>Hyphomicrobiales</taxon>
        <taxon>Methylobacteriaceae</taxon>
        <taxon>Methylobacterium</taxon>
    </lineage>
</organism>
<evidence type="ECO:0000313" key="3">
    <source>
        <dbReference type="EMBL" id="MDQ0446746.1"/>
    </source>
</evidence>
<feature type="transmembrane region" description="Helical" evidence="1">
    <location>
        <begin position="42"/>
        <end position="69"/>
    </location>
</feature>
<keyword evidence="1" id="KW-1133">Transmembrane helix</keyword>
<dbReference type="Proteomes" id="UP001231124">
    <property type="component" value="Unassembled WGS sequence"/>
</dbReference>
<dbReference type="RefSeq" id="WP_238201529.1">
    <property type="nucleotide sequence ID" value="NZ_BPQE01000004.1"/>
</dbReference>